<accession>A0A3B3RDY6</accession>
<dbReference type="Ensembl" id="ENSPKIT00000041333.1">
    <property type="protein sequence ID" value="ENSPKIP00000016832.1"/>
    <property type="gene ID" value="ENSPKIG00000002996.1"/>
</dbReference>
<keyword evidence="4" id="KW-1185">Reference proteome</keyword>
<dbReference type="Pfam" id="PF16297">
    <property type="entry name" value="DUF4939"/>
    <property type="match status" value="1"/>
</dbReference>
<feature type="domain" description="DUF4939" evidence="2">
    <location>
        <begin position="40"/>
        <end position="118"/>
    </location>
</feature>
<dbReference type="GeneTree" id="ENSGT00940000177372"/>
<evidence type="ECO:0000313" key="4">
    <source>
        <dbReference type="Proteomes" id="UP000261540"/>
    </source>
</evidence>
<evidence type="ECO:0000256" key="1">
    <source>
        <dbReference type="SAM" id="SignalP"/>
    </source>
</evidence>
<dbReference type="Proteomes" id="UP000261540">
    <property type="component" value="Unplaced"/>
</dbReference>
<sequence length="123" mass="13886">PSLFSVLVLDLVLTHQLQQQVDQLTTLVTQMIEAKASQTRLPASPPRCSVPVPVAMPEKYDGNPDQCRAFLMQCELYTDEHPERFVDDSAHIRFVISLLTGRARDWATELWTDESPLLALLLP</sequence>
<dbReference type="AlphaFoldDB" id="A0A3B3RDY6"/>
<protein>
    <recommendedName>
        <fullName evidence="2">DUF4939 domain-containing protein</fullName>
    </recommendedName>
</protein>
<reference evidence="3" key="1">
    <citation type="submission" date="2025-08" db="UniProtKB">
        <authorList>
            <consortium name="Ensembl"/>
        </authorList>
    </citation>
    <scope>IDENTIFICATION</scope>
</reference>
<organism evidence="3 4">
    <name type="scientific">Paramormyrops kingsleyae</name>
    <dbReference type="NCBI Taxonomy" id="1676925"/>
    <lineage>
        <taxon>Eukaryota</taxon>
        <taxon>Metazoa</taxon>
        <taxon>Chordata</taxon>
        <taxon>Craniata</taxon>
        <taxon>Vertebrata</taxon>
        <taxon>Euteleostomi</taxon>
        <taxon>Actinopterygii</taxon>
        <taxon>Neopterygii</taxon>
        <taxon>Teleostei</taxon>
        <taxon>Osteoglossocephala</taxon>
        <taxon>Osteoglossomorpha</taxon>
        <taxon>Osteoglossiformes</taxon>
        <taxon>Mormyridae</taxon>
        <taxon>Paramormyrops</taxon>
    </lineage>
</organism>
<proteinExistence type="predicted"/>
<keyword evidence="1" id="KW-0732">Signal</keyword>
<name>A0A3B3RDY6_9TELE</name>
<evidence type="ECO:0000259" key="2">
    <source>
        <dbReference type="Pfam" id="PF16297"/>
    </source>
</evidence>
<reference evidence="3" key="2">
    <citation type="submission" date="2025-09" db="UniProtKB">
        <authorList>
            <consortium name="Ensembl"/>
        </authorList>
    </citation>
    <scope>IDENTIFICATION</scope>
</reference>
<feature type="signal peptide" evidence="1">
    <location>
        <begin position="1"/>
        <end position="19"/>
    </location>
</feature>
<dbReference type="InterPro" id="IPR032549">
    <property type="entry name" value="DUF4939"/>
</dbReference>
<feature type="chain" id="PRO_5017319150" description="DUF4939 domain-containing protein" evidence="1">
    <location>
        <begin position="20"/>
        <end position="123"/>
    </location>
</feature>
<evidence type="ECO:0000313" key="3">
    <source>
        <dbReference type="Ensembl" id="ENSPKIP00000016832.1"/>
    </source>
</evidence>